<dbReference type="SUPFAM" id="SSF52317">
    <property type="entry name" value="Class I glutamine amidotransferase-like"/>
    <property type="match status" value="1"/>
</dbReference>
<organism evidence="2 3">
    <name type="scientific">Pseudonocardia humida</name>
    <dbReference type="NCBI Taxonomy" id="2800819"/>
    <lineage>
        <taxon>Bacteria</taxon>
        <taxon>Bacillati</taxon>
        <taxon>Actinomycetota</taxon>
        <taxon>Actinomycetes</taxon>
        <taxon>Pseudonocardiales</taxon>
        <taxon>Pseudonocardiaceae</taxon>
        <taxon>Pseudonocardia</taxon>
    </lineage>
</organism>
<name>A0ABT1AAT4_9PSEU</name>
<dbReference type="Pfam" id="PF06283">
    <property type="entry name" value="ThuA"/>
    <property type="match status" value="1"/>
</dbReference>
<dbReference type="RefSeq" id="WP_252444717.1">
    <property type="nucleotide sequence ID" value="NZ_JAGSOV010000070.1"/>
</dbReference>
<proteinExistence type="predicted"/>
<evidence type="ECO:0000313" key="3">
    <source>
        <dbReference type="Proteomes" id="UP001165283"/>
    </source>
</evidence>
<dbReference type="Gene3D" id="3.40.50.880">
    <property type="match status" value="1"/>
</dbReference>
<reference evidence="2" key="1">
    <citation type="submission" date="2021-04" db="EMBL/GenBank/DDBJ databases">
        <title>Pseudonocardia sp. nov., isolated from sandy soil of mangrove forest.</title>
        <authorList>
            <person name="Zan Z."/>
            <person name="Huang R."/>
            <person name="Liu W."/>
        </authorList>
    </citation>
    <scope>NUCLEOTIDE SEQUENCE</scope>
    <source>
        <strain evidence="2">S2-4</strain>
    </source>
</reference>
<dbReference type="InterPro" id="IPR029010">
    <property type="entry name" value="ThuA-like"/>
</dbReference>
<protein>
    <submittedName>
        <fullName evidence="2">ThuA domain-containing protein</fullName>
    </submittedName>
</protein>
<evidence type="ECO:0000259" key="1">
    <source>
        <dbReference type="Pfam" id="PF06283"/>
    </source>
</evidence>
<dbReference type="PANTHER" id="PTHR40469">
    <property type="entry name" value="SECRETED GLYCOSYL HYDROLASE"/>
    <property type="match status" value="1"/>
</dbReference>
<sequence>MGRVLVVSGTGRYADPWHPFAATSAAVAEVAEEVGAKVRIADDVDAALSGLGDVDLLVVNAGDSRRNVPEDAPLPDAATLAAAREASEAFVDRGGALLGLHTAAASLSDYPALDARLGIAWVPGTSWHPALGPARVRITEAGTTHPVTRELRDFTVLDERYTDLLVARPGSAAVLAEHAEAGGTHPLVVAREERGRVVYDALGHDLRSYADGQRRRLLARELRWLLGA</sequence>
<dbReference type="PANTHER" id="PTHR40469:SF2">
    <property type="entry name" value="GALACTOSE-BINDING DOMAIN-LIKE SUPERFAMILY PROTEIN"/>
    <property type="match status" value="1"/>
</dbReference>
<dbReference type="InterPro" id="IPR029062">
    <property type="entry name" value="Class_I_gatase-like"/>
</dbReference>
<dbReference type="Proteomes" id="UP001165283">
    <property type="component" value="Unassembled WGS sequence"/>
</dbReference>
<evidence type="ECO:0000313" key="2">
    <source>
        <dbReference type="EMBL" id="MCO1659749.1"/>
    </source>
</evidence>
<gene>
    <name evidence="2" type="ORF">KDL28_32235</name>
</gene>
<dbReference type="EMBL" id="JAGSOV010000070">
    <property type="protein sequence ID" value="MCO1659749.1"/>
    <property type="molecule type" value="Genomic_DNA"/>
</dbReference>
<comment type="caution">
    <text evidence="2">The sequence shown here is derived from an EMBL/GenBank/DDBJ whole genome shotgun (WGS) entry which is preliminary data.</text>
</comment>
<accession>A0ABT1AAT4</accession>
<keyword evidence="3" id="KW-1185">Reference proteome</keyword>
<feature type="domain" description="ThuA-like" evidence="1">
    <location>
        <begin position="3"/>
        <end position="224"/>
    </location>
</feature>